<organism evidence="9 10">
    <name type="scientific">Solobacterium moorei</name>
    <dbReference type="NCBI Taxonomy" id="102148"/>
    <lineage>
        <taxon>Bacteria</taxon>
        <taxon>Bacillati</taxon>
        <taxon>Bacillota</taxon>
        <taxon>Erysipelotrichia</taxon>
        <taxon>Erysipelotrichales</taxon>
        <taxon>Erysipelotrichaceae</taxon>
        <taxon>Solobacterium</taxon>
    </lineage>
</organism>
<dbReference type="GO" id="GO:0046961">
    <property type="term" value="F:proton-transporting ATPase activity, rotational mechanism"/>
    <property type="evidence" value="ECO:0007669"/>
    <property type="project" value="InterPro"/>
</dbReference>
<gene>
    <name evidence="9" type="ORF">DWX20_04020</name>
</gene>
<evidence type="ECO:0000256" key="3">
    <source>
        <dbReference type="ARBA" id="ARBA00022448"/>
    </source>
</evidence>
<dbReference type="InterPro" id="IPR002490">
    <property type="entry name" value="V-ATPase_116kDa_su"/>
</dbReference>
<keyword evidence="6" id="KW-0406">Ion transport</keyword>
<comment type="subcellular location">
    <subcellularLocation>
        <location evidence="1">Membrane</location>
        <topology evidence="1">Multi-pass membrane protein</topology>
    </subcellularLocation>
</comment>
<evidence type="ECO:0000256" key="6">
    <source>
        <dbReference type="ARBA" id="ARBA00023065"/>
    </source>
</evidence>
<dbReference type="GO" id="GO:0016471">
    <property type="term" value="C:vacuolar proton-transporting V-type ATPase complex"/>
    <property type="evidence" value="ECO:0007669"/>
    <property type="project" value="TreeGrafter"/>
</dbReference>
<evidence type="ECO:0000313" key="9">
    <source>
        <dbReference type="EMBL" id="RGT55983.1"/>
    </source>
</evidence>
<dbReference type="RefSeq" id="WP_118764586.1">
    <property type="nucleotide sequence ID" value="NZ_CABJCF010000002.1"/>
</dbReference>
<feature type="transmembrane region" description="Helical" evidence="8">
    <location>
        <begin position="526"/>
        <end position="547"/>
    </location>
</feature>
<proteinExistence type="inferred from homology"/>
<feature type="transmembrane region" description="Helical" evidence="8">
    <location>
        <begin position="399"/>
        <end position="422"/>
    </location>
</feature>
<evidence type="ECO:0000256" key="7">
    <source>
        <dbReference type="ARBA" id="ARBA00023136"/>
    </source>
</evidence>
<dbReference type="GO" id="GO:0051117">
    <property type="term" value="F:ATPase binding"/>
    <property type="evidence" value="ECO:0007669"/>
    <property type="project" value="TreeGrafter"/>
</dbReference>
<accession>A0A412PEC6</accession>
<reference evidence="9 10" key="1">
    <citation type="submission" date="2018-08" db="EMBL/GenBank/DDBJ databases">
        <title>A genome reference for cultivated species of the human gut microbiota.</title>
        <authorList>
            <person name="Zou Y."/>
            <person name="Xue W."/>
            <person name="Luo G."/>
        </authorList>
    </citation>
    <scope>NUCLEOTIDE SEQUENCE [LARGE SCALE GENOMIC DNA]</scope>
    <source>
        <strain evidence="9 10">AF18-46</strain>
    </source>
</reference>
<protein>
    <submittedName>
        <fullName evidence="9">ATPase V</fullName>
    </submittedName>
</protein>
<keyword evidence="5 8" id="KW-1133">Transmembrane helix</keyword>
<dbReference type="PANTHER" id="PTHR11629:SF63">
    <property type="entry name" value="V-TYPE PROTON ATPASE SUBUNIT A"/>
    <property type="match status" value="1"/>
</dbReference>
<dbReference type="GO" id="GO:0033179">
    <property type="term" value="C:proton-transporting V-type ATPase, V0 domain"/>
    <property type="evidence" value="ECO:0007669"/>
    <property type="project" value="InterPro"/>
</dbReference>
<dbReference type="AlphaFoldDB" id="A0A412PEC6"/>
<keyword evidence="7 8" id="KW-0472">Membrane</keyword>
<feature type="transmembrane region" description="Helical" evidence="8">
    <location>
        <begin position="311"/>
        <end position="340"/>
    </location>
</feature>
<feature type="transmembrane region" description="Helical" evidence="8">
    <location>
        <begin position="434"/>
        <end position="457"/>
    </location>
</feature>
<dbReference type="EMBL" id="QRWX01000002">
    <property type="protein sequence ID" value="RGT55983.1"/>
    <property type="molecule type" value="Genomic_DNA"/>
</dbReference>
<feature type="transmembrane region" description="Helical" evidence="8">
    <location>
        <begin position="554"/>
        <end position="575"/>
    </location>
</feature>
<dbReference type="Proteomes" id="UP000284731">
    <property type="component" value="Unassembled WGS sequence"/>
</dbReference>
<evidence type="ECO:0000256" key="1">
    <source>
        <dbReference type="ARBA" id="ARBA00004141"/>
    </source>
</evidence>
<keyword evidence="4 8" id="KW-0812">Transmembrane</keyword>
<dbReference type="Pfam" id="PF01496">
    <property type="entry name" value="V_ATPase_I"/>
    <property type="match status" value="1"/>
</dbReference>
<feature type="transmembrane region" description="Helical" evidence="8">
    <location>
        <begin position="463"/>
        <end position="481"/>
    </location>
</feature>
<sequence length="606" mass="68622">MAIEKMKFISACTDPGHRDEMLLAGMNTGLLQPVIATKIINDDNNGSVISTENPYQDYVQTFKSIAHAVGCDLNIKEKITSSYTNAEIEAYIKELNEEFGLDSVTQSETLSPDDEKALKELSVLNFEKMHACNYLNFGFGRLPMDSFKKLSLYREEMFILHRLHSTAQYVWLVYVTSDTYAAKTFKIFQSLFFEPITIPKFDIQERVEQCRIKMVDMYSYCVRQSSICNMYPYVAVLDQKQILSGFVKASDVETYKAAFNGLPVDFRIKDPSEVKDIQCPTLLKNSWFFRPFELFIEMYGLPAYDDFDPTVFIGITYCILFGIMFGDFGQGLVLMILGFLFEKKGKLFGIVGRVGITSSIFGFLFGSVFGNESLLDPIHQSLFGVREKLFEVMASSSTMVLLIGAIAIGAVLILVTMIMNMWNRARKKEWAEFLFSQNGVAGFVFYGFIIVAAVLLVVAKVNVLKPMFVIPFIVVPIILFMMKEAFERKFEGHSFKPEDGWGNYFLMSFFETFEILLSFVTNSMSYLRVGGFVLSHAGMMLVVMTLVKMTGNAGIIIAVLGNIFVMALEGLIVGIQTLRLEYYEMFSRYYNGGGIKYQAYTAEDAE</sequence>
<name>A0A412PEC6_9FIRM</name>
<dbReference type="PANTHER" id="PTHR11629">
    <property type="entry name" value="VACUOLAR PROTON ATPASES"/>
    <property type="match status" value="1"/>
</dbReference>
<comment type="similarity">
    <text evidence="2">Belongs to the V-ATPase 116 kDa subunit family.</text>
</comment>
<evidence type="ECO:0000256" key="8">
    <source>
        <dbReference type="SAM" id="Phobius"/>
    </source>
</evidence>
<keyword evidence="3" id="KW-0813">Transport</keyword>
<evidence type="ECO:0000256" key="4">
    <source>
        <dbReference type="ARBA" id="ARBA00022692"/>
    </source>
</evidence>
<comment type="caution">
    <text evidence="9">The sequence shown here is derived from an EMBL/GenBank/DDBJ whole genome shotgun (WGS) entry which is preliminary data.</text>
</comment>
<feature type="transmembrane region" description="Helical" evidence="8">
    <location>
        <begin position="347"/>
        <end position="369"/>
    </location>
</feature>
<evidence type="ECO:0000256" key="2">
    <source>
        <dbReference type="ARBA" id="ARBA00009904"/>
    </source>
</evidence>
<evidence type="ECO:0000256" key="5">
    <source>
        <dbReference type="ARBA" id="ARBA00022989"/>
    </source>
</evidence>
<evidence type="ECO:0000313" key="10">
    <source>
        <dbReference type="Proteomes" id="UP000284731"/>
    </source>
</evidence>
<dbReference type="GO" id="GO:0007035">
    <property type="term" value="P:vacuolar acidification"/>
    <property type="evidence" value="ECO:0007669"/>
    <property type="project" value="TreeGrafter"/>
</dbReference>